<dbReference type="EMBL" id="VUMT01000003">
    <property type="protein sequence ID" value="MSS62902.1"/>
    <property type="molecule type" value="Genomic_DNA"/>
</dbReference>
<dbReference type="AlphaFoldDB" id="A0A6L5XVY8"/>
<dbReference type="InterPro" id="IPR008681">
    <property type="entry name" value="Neg-reg_MecA"/>
</dbReference>
<organism evidence="2 3">
    <name type="scientific">Velocimicrobium porci</name>
    <dbReference type="NCBI Taxonomy" id="2606634"/>
    <lineage>
        <taxon>Bacteria</taxon>
        <taxon>Bacillati</taxon>
        <taxon>Bacillota</taxon>
        <taxon>Clostridia</taxon>
        <taxon>Lachnospirales</taxon>
        <taxon>Lachnospiraceae</taxon>
        <taxon>Velocimicrobium</taxon>
    </lineage>
</organism>
<dbReference type="PANTHER" id="PTHR39161:SF1">
    <property type="entry name" value="ADAPTER PROTEIN MECA 1"/>
    <property type="match status" value="1"/>
</dbReference>
<comment type="caution">
    <text evidence="2">The sequence shown here is derived from an EMBL/GenBank/DDBJ whole genome shotgun (WGS) entry which is preliminary data.</text>
</comment>
<dbReference type="PANTHER" id="PTHR39161">
    <property type="entry name" value="ADAPTER PROTEIN MECA"/>
    <property type="match status" value="1"/>
</dbReference>
<dbReference type="Pfam" id="PF05389">
    <property type="entry name" value="MecA"/>
    <property type="match status" value="1"/>
</dbReference>
<dbReference type="RefSeq" id="WP_154517178.1">
    <property type="nucleotide sequence ID" value="NZ_VUMT01000003.1"/>
</dbReference>
<comment type="similarity">
    <text evidence="1">Belongs to the MecA family.</text>
</comment>
<evidence type="ECO:0000256" key="1">
    <source>
        <dbReference type="ARBA" id="ARBA00005397"/>
    </source>
</evidence>
<reference evidence="2 3" key="1">
    <citation type="submission" date="2019-08" db="EMBL/GenBank/DDBJ databases">
        <title>In-depth cultivation of the pig gut microbiome towards novel bacterial diversity and tailored functional studies.</title>
        <authorList>
            <person name="Wylensek D."/>
            <person name="Hitch T.C.A."/>
            <person name="Clavel T."/>
        </authorList>
    </citation>
    <scope>NUCLEOTIDE SEQUENCE [LARGE SCALE GENOMIC DNA]</scope>
    <source>
        <strain evidence="2 3">WCA-693-APC-MOT-I</strain>
    </source>
</reference>
<gene>
    <name evidence="2" type="ORF">FYJ58_03295</name>
</gene>
<evidence type="ECO:0000313" key="2">
    <source>
        <dbReference type="EMBL" id="MSS62902.1"/>
    </source>
</evidence>
<dbReference type="Gene3D" id="3.30.70.1950">
    <property type="match status" value="1"/>
</dbReference>
<keyword evidence="3" id="KW-1185">Reference proteome</keyword>
<sequence>MKIEKISDNQIRCTLSKKDLVDRELRISELAYGTEKAKALFRDMIQQASYQFGFEADDIPLMIEAIPVSSECLILVITKVEDPDELDTRFSKFSPEQDDNEFTIEDDDDDTAYADEVLNCFDQLNELIDGVVDDSTKTEDNDNEQIDFIPLPEAISGKKTKKTKNEETLKPVSVQTNLTKVFSFHNLEEVIVLAEHIAHTYDGVNSLYKDPIRKAYYLVIDKSEHTPEEFNKVCNIISEYGKAERTTYATPAYYEEHFECIVKNKAIQILCVM</sequence>
<dbReference type="InterPro" id="IPR038471">
    <property type="entry name" value="MecA_C_sf"/>
</dbReference>
<dbReference type="Proteomes" id="UP000482209">
    <property type="component" value="Unassembled WGS sequence"/>
</dbReference>
<proteinExistence type="inferred from homology"/>
<protein>
    <submittedName>
        <fullName evidence="2">Adaptor protein MecA</fullName>
    </submittedName>
</protein>
<evidence type="ECO:0000313" key="3">
    <source>
        <dbReference type="Proteomes" id="UP000482209"/>
    </source>
</evidence>
<name>A0A6L5XVY8_9FIRM</name>
<accession>A0A6L5XVY8</accession>